<organism evidence="3 4">
    <name type="scientific">Perkinsus chesapeaki</name>
    <name type="common">Clam parasite</name>
    <name type="synonym">Perkinsus andrewsi</name>
    <dbReference type="NCBI Taxonomy" id="330153"/>
    <lineage>
        <taxon>Eukaryota</taxon>
        <taxon>Sar</taxon>
        <taxon>Alveolata</taxon>
        <taxon>Perkinsozoa</taxon>
        <taxon>Perkinsea</taxon>
        <taxon>Perkinsida</taxon>
        <taxon>Perkinsidae</taxon>
        <taxon>Perkinsus</taxon>
    </lineage>
</organism>
<reference evidence="3 4" key="1">
    <citation type="submission" date="2020-04" db="EMBL/GenBank/DDBJ databases">
        <title>Perkinsus chesapeaki whole genome sequence.</title>
        <authorList>
            <person name="Bogema D.R."/>
        </authorList>
    </citation>
    <scope>NUCLEOTIDE SEQUENCE [LARGE SCALE GENOMIC DNA]</scope>
    <source>
        <strain evidence="3">ATCC PRA-425</strain>
    </source>
</reference>
<feature type="region of interest" description="Disordered" evidence="2">
    <location>
        <begin position="498"/>
        <end position="521"/>
    </location>
</feature>
<protein>
    <submittedName>
        <fullName evidence="3">Uncharacterized protein</fullName>
    </submittedName>
</protein>
<feature type="coiled-coil region" evidence="1">
    <location>
        <begin position="1503"/>
        <end position="1549"/>
    </location>
</feature>
<feature type="region of interest" description="Disordered" evidence="2">
    <location>
        <begin position="774"/>
        <end position="808"/>
    </location>
</feature>
<evidence type="ECO:0000256" key="2">
    <source>
        <dbReference type="SAM" id="MobiDB-lite"/>
    </source>
</evidence>
<feature type="compositionally biased region" description="Low complexity" evidence="2">
    <location>
        <begin position="883"/>
        <end position="902"/>
    </location>
</feature>
<feature type="coiled-coil region" evidence="1">
    <location>
        <begin position="970"/>
        <end position="997"/>
    </location>
</feature>
<name>A0A7J6LHJ0_PERCH</name>
<feature type="compositionally biased region" description="Basic and acidic residues" evidence="2">
    <location>
        <begin position="1607"/>
        <end position="1617"/>
    </location>
</feature>
<evidence type="ECO:0000256" key="1">
    <source>
        <dbReference type="SAM" id="Coils"/>
    </source>
</evidence>
<feature type="region of interest" description="Disordered" evidence="2">
    <location>
        <begin position="1557"/>
        <end position="1584"/>
    </location>
</feature>
<dbReference type="EMBL" id="JAAPAO010000499">
    <property type="protein sequence ID" value="KAF4658311.1"/>
    <property type="molecule type" value="Genomic_DNA"/>
</dbReference>
<sequence length="1641" mass="182906">MPPPSTLDAEALGHAANTAARDKVKSTSPYWTQLRDRALAIAPAMEPRDCALLLNAFSRVRLSDQQLFDTVAPVIEAKLVYFTSVHLAMVFSAYAKTGVKIQESFLNALSHEIAARVHEFHSPVEICMLLNAMTKLGVVNLDMFTRWSKHVQSRMSQEPFHVRDLSVIASALARVIKYHTVMEGGGGGNETIPTEESSLSPLISTMDLIAGRALATLGEATPMELARLVLAFTGDSGGAVKPPRQLLEASLECARDKLMFMAPAELVNVAFAFGQVRESLTAASDIALLDSSIFERLRFSAVSSAPLFLASEVAGLLQVYSRWRIPFGHSDLAVMVSRLITTAEKCEADVASPKSVMESLGKLLNVYSELIVESMSTLDIASIAKFVEAMANTAHVDRKVMEALARTLMSSPAKVVELGRSKRTCHLLIESFLAHGFDPEDDLMLMLKEQRENRSTVLLLFNLMRVFVALFWATASSALLSGMGLMGCSNTRSNFKPVPPGGSTASPTGPQTTGAVRPTGGPFTCDTSSPTITGTYSGNFQGRSSQERITLQFDSQAKKINSMTGFFDGEQFSYSNIYYEFVAGQSWFSLRTFSGTADLLKLFKLNNMDQVRITITRACLPSDIAFGDTAIDQQQHSSSSGPLPELEGITVMQLRRFAQCMQIEKLELQNEFDLCREKYEGDVGRLLEKVRSQEVLLASVRTAASSSGREVERLTAENSKLTERCQVLEGEVRSVKATNEEMSTEVKTVQDLQSRLEHLTERCRELEEECDSLRSARHHHQLPADRPKPPPEPSSSSRTTEVEERTLPCSAIGGAAVASSGDIEELVGLLEKSTSEVERLQDQVALWRRRGEEAEDELEKLKASIDKQQQEQEENYIDDELSHPSFTTSTTPESTGIFAPASSSSEVAVNASSSLRGSMDSHTAERAENELLHFLLEGAVSSQEIEAIREEFLATGGGQRKWPASRQKEIERLQGALELAKKSGEALRKKVEQLEMDLAAERAGRGPKGRLGIWTGEGVTTATVGGGMVKTTPRKEDTDDEGTVCSTEDVSILRREIWRLKQEAVESAKCATNRLRSAREQLSSREVELARAQRAEEMAEKKIHEIEKELRGAQERLRDEIAANERLETKLKLMVAQLSLARSEVSGLRDEVLLELEWKGMELADTEGLLMKMEEQTAGLAEDTERFLLEYTKVCLSEERERMISNDLHAHLLRLIENAASEGKEDPHQRSICIEQTIQVDSLDSIHKVAVLDPPREPRREKPLCQQQDVVVFQSQSKLSVADSIDFGSEQMAGLTEYVEKLSAKYALACLNEERERMLSNDLYGCLIRAEERQRGLQQTAREVMVKTEELMRKEGVVRERRELMREDREGQLQRLLDALVDMQATREIEERITVQLGKKMVAVGTQTVRVATWNSMVQASPRTNECSIQTVVDKTSVECQTMGKGKGKSISRLTQTTTSAAEAAGGVHPVDVEHEAAIREEAIREIKAHMEEQVRVTRCNGQVRLRAREESHRAEVERLAREHQRMTAELERRHAEDLRVQRLRLERQWQVRRSMAEASLRNKEESERRVEPPPTSRRRVMPPPIRVDEGEVFSFVSSAVEQQLYDDDRPSPDAIRRASASRVVESVRSGRRRVVERALK</sequence>
<feature type="region of interest" description="Disordered" evidence="2">
    <location>
        <begin position="1024"/>
        <end position="1043"/>
    </location>
</feature>
<comment type="caution">
    <text evidence="3">The sequence shown here is derived from an EMBL/GenBank/DDBJ whole genome shotgun (WGS) entry which is preliminary data.</text>
</comment>
<evidence type="ECO:0000313" key="3">
    <source>
        <dbReference type="EMBL" id="KAF4658311.1"/>
    </source>
</evidence>
<keyword evidence="4" id="KW-1185">Reference proteome</keyword>
<dbReference type="Proteomes" id="UP000591131">
    <property type="component" value="Unassembled WGS sequence"/>
</dbReference>
<dbReference type="OrthoDB" id="361043at2759"/>
<proteinExistence type="predicted"/>
<feature type="coiled-coil region" evidence="1">
    <location>
        <begin position="823"/>
        <end position="875"/>
    </location>
</feature>
<feature type="compositionally biased region" description="Low complexity" evidence="2">
    <location>
        <begin position="501"/>
        <end position="515"/>
    </location>
</feature>
<gene>
    <name evidence="3" type="ORF">FOL47_008022</name>
</gene>
<feature type="compositionally biased region" description="Basic and acidic residues" evidence="2">
    <location>
        <begin position="1561"/>
        <end position="1572"/>
    </location>
</feature>
<feature type="coiled-coil region" evidence="1">
    <location>
        <begin position="1061"/>
        <end position="1144"/>
    </location>
</feature>
<accession>A0A7J6LHJ0</accession>
<evidence type="ECO:0000313" key="4">
    <source>
        <dbReference type="Proteomes" id="UP000591131"/>
    </source>
</evidence>
<feature type="region of interest" description="Disordered" evidence="2">
    <location>
        <begin position="881"/>
        <end position="902"/>
    </location>
</feature>
<keyword evidence="1" id="KW-0175">Coiled coil</keyword>
<feature type="region of interest" description="Disordered" evidence="2">
    <location>
        <begin position="1603"/>
        <end position="1623"/>
    </location>
</feature>